<accession>A0A166B2F3</accession>
<feature type="compositionally biased region" description="Basic and acidic residues" evidence="1">
    <location>
        <begin position="149"/>
        <end position="159"/>
    </location>
</feature>
<dbReference type="Proteomes" id="UP000076532">
    <property type="component" value="Unassembled WGS sequence"/>
</dbReference>
<dbReference type="OrthoDB" id="3240925at2759"/>
<dbReference type="EMBL" id="KV417651">
    <property type="protein sequence ID" value="KZP12208.1"/>
    <property type="molecule type" value="Genomic_DNA"/>
</dbReference>
<keyword evidence="3" id="KW-1185">Reference proteome</keyword>
<feature type="region of interest" description="Disordered" evidence="1">
    <location>
        <begin position="146"/>
        <end position="165"/>
    </location>
</feature>
<organism evidence="2 3">
    <name type="scientific">Athelia psychrophila</name>
    <dbReference type="NCBI Taxonomy" id="1759441"/>
    <lineage>
        <taxon>Eukaryota</taxon>
        <taxon>Fungi</taxon>
        <taxon>Dikarya</taxon>
        <taxon>Basidiomycota</taxon>
        <taxon>Agaricomycotina</taxon>
        <taxon>Agaricomycetes</taxon>
        <taxon>Agaricomycetidae</taxon>
        <taxon>Atheliales</taxon>
        <taxon>Atheliaceae</taxon>
        <taxon>Athelia</taxon>
    </lineage>
</organism>
<evidence type="ECO:0000313" key="3">
    <source>
        <dbReference type="Proteomes" id="UP000076532"/>
    </source>
</evidence>
<evidence type="ECO:0000313" key="2">
    <source>
        <dbReference type="EMBL" id="KZP12208.1"/>
    </source>
</evidence>
<evidence type="ECO:0000256" key="1">
    <source>
        <dbReference type="SAM" id="MobiDB-lite"/>
    </source>
</evidence>
<reference evidence="2 3" key="1">
    <citation type="journal article" date="2016" name="Mol. Biol. Evol.">
        <title>Comparative Genomics of Early-Diverging Mushroom-Forming Fungi Provides Insights into the Origins of Lignocellulose Decay Capabilities.</title>
        <authorList>
            <person name="Nagy L.G."/>
            <person name="Riley R."/>
            <person name="Tritt A."/>
            <person name="Adam C."/>
            <person name="Daum C."/>
            <person name="Floudas D."/>
            <person name="Sun H."/>
            <person name="Yadav J.S."/>
            <person name="Pangilinan J."/>
            <person name="Larsson K.H."/>
            <person name="Matsuura K."/>
            <person name="Barry K."/>
            <person name="Labutti K."/>
            <person name="Kuo R."/>
            <person name="Ohm R.A."/>
            <person name="Bhattacharya S.S."/>
            <person name="Shirouzu T."/>
            <person name="Yoshinaga Y."/>
            <person name="Martin F.M."/>
            <person name="Grigoriev I.V."/>
            <person name="Hibbett D.S."/>
        </authorList>
    </citation>
    <scope>NUCLEOTIDE SEQUENCE [LARGE SCALE GENOMIC DNA]</scope>
    <source>
        <strain evidence="2 3">CBS 109695</strain>
    </source>
</reference>
<dbReference type="AlphaFoldDB" id="A0A166B2F3"/>
<protein>
    <submittedName>
        <fullName evidence="2">Uncharacterized protein</fullName>
    </submittedName>
</protein>
<dbReference type="STRING" id="436010.A0A166B2F3"/>
<gene>
    <name evidence="2" type="ORF">FIBSPDRAFT_836521</name>
</gene>
<sequence>MGPTLLSGSNSTPRKPLFKRRRLASLDDRPTLTPAAPDIASQAHADHLKKLLSENGGRLVCSSCQRALSARPEAVVICARCLSATCPICTRTCTAPPQSYPPTPDLTYSPTPAPSPTSNYKRTALGSTPINIVPIFSTLGYFPGATKKRKEDDKSRDRDEDFGEDDAARKGCNRLICKGCCEESWQSGLSTCLDCYPHM</sequence>
<name>A0A166B2F3_9AGAM</name>
<proteinExistence type="predicted"/>